<dbReference type="EMBL" id="JAFREM010000002">
    <property type="protein sequence ID" value="MBO1304751.1"/>
    <property type="molecule type" value="Genomic_DNA"/>
</dbReference>
<dbReference type="RefSeq" id="WP_207671689.1">
    <property type="nucleotide sequence ID" value="NZ_JAFREM010000002.1"/>
</dbReference>
<gene>
    <name evidence="3" type="ORF">JZO70_01150</name>
</gene>
<organism evidence="3 4">
    <name type="scientific">Candidatus Enterococcus moelleringii</name>
    <dbReference type="NCBI Taxonomy" id="2815325"/>
    <lineage>
        <taxon>Bacteria</taxon>
        <taxon>Bacillati</taxon>
        <taxon>Bacillota</taxon>
        <taxon>Bacilli</taxon>
        <taxon>Lactobacillales</taxon>
        <taxon>Enterococcaceae</taxon>
        <taxon>Enterococcus</taxon>
    </lineage>
</organism>
<evidence type="ECO:0000259" key="2">
    <source>
        <dbReference type="Pfam" id="PF09335"/>
    </source>
</evidence>
<reference evidence="3 4" key="1">
    <citation type="submission" date="2021-03" db="EMBL/GenBank/DDBJ databases">
        <title>Enterococcal diversity collection.</title>
        <authorList>
            <person name="Gilmore M.S."/>
            <person name="Schwartzman J."/>
            <person name="Van Tyne D."/>
            <person name="Martin M."/>
            <person name="Earl A.M."/>
            <person name="Manson A.L."/>
            <person name="Straub T."/>
            <person name="Salamzade R."/>
            <person name="Saavedra J."/>
            <person name="Lebreton F."/>
            <person name="Prichula J."/>
            <person name="Schaufler K."/>
            <person name="Gaca A."/>
            <person name="Sgardioli B."/>
            <person name="Wagenaar J."/>
            <person name="Strong T."/>
        </authorList>
    </citation>
    <scope>NUCLEOTIDE SEQUENCE [LARGE SCALE GENOMIC DNA]</scope>
    <source>
        <strain evidence="3 4">669A</strain>
    </source>
</reference>
<comment type="caution">
    <text evidence="3">The sequence shown here is derived from an EMBL/GenBank/DDBJ whole genome shotgun (WGS) entry which is preliminary data.</text>
</comment>
<feature type="transmembrane region" description="Helical" evidence="1">
    <location>
        <begin position="9"/>
        <end position="26"/>
    </location>
</feature>
<proteinExistence type="predicted"/>
<evidence type="ECO:0000313" key="3">
    <source>
        <dbReference type="EMBL" id="MBO1304751.1"/>
    </source>
</evidence>
<feature type="domain" description="VTT" evidence="2">
    <location>
        <begin position="74"/>
        <end position="188"/>
    </location>
</feature>
<feature type="transmembrane region" description="Helical" evidence="1">
    <location>
        <begin position="53"/>
        <end position="71"/>
    </location>
</feature>
<evidence type="ECO:0000256" key="1">
    <source>
        <dbReference type="SAM" id="Phobius"/>
    </source>
</evidence>
<protein>
    <submittedName>
        <fullName evidence="3">TVP38/TMEM64 family protein</fullName>
    </submittedName>
</protein>
<keyword evidence="1" id="KW-0812">Transmembrane</keyword>
<keyword evidence="1" id="KW-1133">Transmembrane helix</keyword>
<feature type="transmembrane region" description="Helical" evidence="1">
    <location>
        <begin position="78"/>
        <end position="98"/>
    </location>
</feature>
<name>A0ABS3L553_9ENTE</name>
<keyword evidence="1" id="KW-0472">Membrane</keyword>
<sequence>MDKRVLKKVLLVLGVVLLLLLFYWLYREFHTEIQLLLNPKASRALLMKEVRSHGFLTAGGLILLTALMCALPGLPTSVIGVLVGVCYGPIIGSCVNIVGNASGNLLSMTALKHLNLGSHKQSSSKWVKRISQMKHPKTGLMIAYMIPVIPSFVVNVTANSLKLSIREVFLSVVIGVLPSSILYAFGGEALFHGYTKTALILVASVIILVLLVKFIKRDHHLE</sequence>
<feature type="transmembrane region" description="Helical" evidence="1">
    <location>
        <begin position="141"/>
        <end position="161"/>
    </location>
</feature>
<dbReference type="Proteomes" id="UP000664601">
    <property type="component" value="Unassembled WGS sequence"/>
</dbReference>
<keyword evidence="4" id="KW-1185">Reference proteome</keyword>
<accession>A0ABS3L553</accession>
<dbReference type="Pfam" id="PF09335">
    <property type="entry name" value="VTT_dom"/>
    <property type="match status" value="1"/>
</dbReference>
<feature type="transmembrane region" description="Helical" evidence="1">
    <location>
        <begin position="198"/>
        <end position="215"/>
    </location>
</feature>
<feature type="transmembrane region" description="Helical" evidence="1">
    <location>
        <begin position="168"/>
        <end position="186"/>
    </location>
</feature>
<evidence type="ECO:0000313" key="4">
    <source>
        <dbReference type="Proteomes" id="UP000664601"/>
    </source>
</evidence>
<dbReference type="InterPro" id="IPR032816">
    <property type="entry name" value="VTT_dom"/>
</dbReference>